<comment type="similarity">
    <text evidence="2">Belongs to the POC5 family.</text>
</comment>
<feature type="coiled-coil region" evidence="11">
    <location>
        <begin position="364"/>
        <end position="398"/>
    </location>
</feature>
<feature type="compositionally biased region" description="Polar residues" evidence="12">
    <location>
        <begin position="586"/>
        <end position="607"/>
    </location>
</feature>
<protein>
    <recommendedName>
        <fullName evidence="3">Centrosomal protein POC5</fullName>
    </recommendedName>
    <alternativeName>
        <fullName evidence="9">Protein of centriole 5</fullName>
    </alternativeName>
</protein>
<evidence type="ECO:0000256" key="9">
    <source>
        <dbReference type="ARBA" id="ARBA00031694"/>
    </source>
</evidence>
<proteinExistence type="inferred from homology"/>
<dbReference type="EMBL" id="NHOQ01002094">
    <property type="protein sequence ID" value="PWA19569.1"/>
    <property type="molecule type" value="Genomic_DNA"/>
</dbReference>
<evidence type="ECO:0000256" key="1">
    <source>
        <dbReference type="ARBA" id="ARBA00004114"/>
    </source>
</evidence>
<dbReference type="PANTHER" id="PTHR28618">
    <property type="entry name" value="CENTROSOMAL PROTEIN POC5"/>
    <property type="match status" value="1"/>
</dbReference>
<feature type="compositionally biased region" description="Basic and acidic residues" evidence="12">
    <location>
        <begin position="122"/>
        <end position="142"/>
    </location>
</feature>
<dbReference type="GO" id="GO:0005814">
    <property type="term" value="C:centriole"/>
    <property type="evidence" value="ECO:0007669"/>
    <property type="project" value="UniProtKB-SubCell"/>
</dbReference>
<dbReference type="AlphaFoldDB" id="A0A315V8P6"/>
<evidence type="ECO:0000256" key="10">
    <source>
        <dbReference type="ARBA" id="ARBA00049959"/>
    </source>
</evidence>
<keyword evidence="8" id="KW-0131">Cell cycle</keyword>
<evidence type="ECO:0000256" key="11">
    <source>
        <dbReference type="SAM" id="Coils"/>
    </source>
</evidence>
<comment type="caution">
    <text evidence="13">The sequence shown here is derived from an EMBL/GenBank/DDBJ whole genome shotgun (WGS) entry which is preliminary data.</text>
</comment>
<keyword evidence="4" id="KW-0963">Cytoplasm</keyword>
<dbReference type="PANTHER" id="PTHR28618:SF1">
    <property type="entry name" value="CENTROSOMAL PROTEIN POC5"/>
    <property type="match status" value="1"/>
</dbReference>
<evidence type="ECO:0000256" key="3">
    <source>
        <dbReference type="ARBA" id="ARBA00014910"/>
    </source>
</evidence>
<sequence length="679" mass="76301">MERQTPAEHLHHRSTLPHGPHIPPVPPKSGILRQQSTINQVVRRLESNSSSSCTATAERDHMSPLPRMSSEEDEDTPVLPKDSDRGSSVSSELQDEYEELFRYAVITPKHNLLFVAQGQRSQRADEPSEQHLQDLEADERHSIRSTRLSEASPQAERTAGPSSSKTSVHYDAPSEDLQAASKSSDNQESHDCAFTETFTSDENLSKMENILDTWSNNLKSNVLTELQKWKYAFMEQHRKEIKKEGEKHAVQIAGLKSELYTLKGLLRTYETSNQRKDEVIRNLSQVLDRQKEKQEKMKTFTHWRLQHAEAKEEAHAVQVARQHYSLQLKRKVWQSWHGLIQKHWKAKVERACRSRAEEVCSHLSAEYEAKLAEQSEALEKAEAEIQRLHFERERYEESMKKAFMRGVCALNMEALNMFQSTETRAEQLPTQEPHDPSPGQDERGSATLPKHQPFPTTSKRFSPVHFDRLEPTQMEADVMVGLRVSTSQEERLPSTAVLHSSLPVGGITNTHKQSGARIVTAGQQKSSKTVTARITARSDVGKVPHGGLQVMGVAPPMSSVVVERHHPITQLTVGQAIASKFPRPFQQNQTSAVGRASSRTHTSTCSVHSIKEDSSERAPPCGARSAASCDRALYNCADLGTKRHNSVESGKLVNLLRRFEARTVSSDGGEDGVSRLRQE</sequence>
<dbReference type="GO" id="GO:0032391">
    <property type="term" value="C:photoreceptor connecting cilium"/>
    <property type="evidence" value="ECO:0007669"/>
    <property type="project" value="TreeGrafter"/>
</dbReference>
<dbReference type="InterPro" id="IPR033351">
    <property type="entry name" value="POC5"/>
</dbReference>
<keyword evidence="5" id="KW-0677">Repeat</keyword>
<comment type="function">
    <text evidence="10">Essential for the assembly of the distal half of centrioles, required for centriole elongation. Acts as a negative regulator of centriole elongation.</text>
</comment>
<feature type="region of interest" description="Disordered" evidence="12">
    <location>
        <begin position="423"/>
        <end position="463"/>
    </location>
</feature>
<dbReference type="STRING" id="33528.ENSGAFP00000013707"/>
<feature type="compositionally biased region" description="Basic and acidic residues" evidence="12">
    <location>
        <begin position="432"/>
        <end position="444"/>
    </location>
</feature>
<keyword evidence="14" id="KW-1185">Reference proteome</keyword>
<evidence type="ECO:0000313" key="13">
    <source>
        <dbReference type="EMBL" id="PWA19569.1"/>
    </source>
</evidence>
<evidence type="ECO:0000256" key="2">
    <source>
        <dbReference type="ARBA" id="ARBA00010411"/>
    </source>
</evidence>
<reference evidence="13 14" key="1">
    <citation type="journal article" date="2018" name="G3 (Bethesda)">
        <title>A High-Quality Reference Genome for the Invasive Mosquitofish Gambusia affinis Using a Chicago Library.</title>
        <authorList>
            <person name="Hoffberg S.L."/>
            <person name="Troendle N.J."/>
            <person name="Glenn T.C."/>
            <person name="Mahmud O."/>
            <person name="Louha S."/>
            <person name="Chalopin D."/>
            <person name="Bennetzen J.L."/>
            <person name="Mauricio R."/>
        </authorList>
    </citation>
    <scope>NUCLEOTIDE SEQUENCE [LARGE SCALE GENOMIC DNA]</scope>
    <source>
        <strain evidence="13">NE01/NJP1002.9</strain>
        <tissue evidence="13">Muscle</tissue>
    </source>
</reference>
<keyword evidence="7" id="KW-0206">Cytoskeleton</keyword>
<feature type="region of interest" description="Disordered" evidence="12">
    <location>
        <begin position="1"/>
        <end position="93"/>
    </location>
</feature>
<name>A0A315V8P6_GAMAF</name>
<comment type="subcellular location">
    <subcellularLocation>
        <location evidence="1">Cytoplasm</location>
        <location evidence="1">Cytoskeleton</location>
        <location evidence="1">Microtubule organizing center</location>
        <location evidence="1">Centrosome</location>
        <location evidence="1">Centriole</location>
    </subcellularLocation>
</comment>
<dbReference type="Proteomes" id="UP000250572">
    <property type="component" value="Unassembled WGS sequence"/>
</dbReference>
<accession>A0A315V8P6</accession>
<feature type="non-terminal residue" evidence="13">
    <location>
        <position position="679"/>
    </location>
</feature>
<gene>
    <name evidence="13" type="ORF">CCH79_00006778</name>
</gene>
<organism evidence="13 14">
    <name type="scientific">Gambusia affinis</name>
    <name type="common">Western mosquitofish</name>
    <name type="synonym">Heterandria affinis</name>
    <dbReference type="NCBI Taxonomy" id="33528"/>
    <lineage>
        <taxon>Eukaryota</taxon>
        <taxon>Metazoa</taxon>
        <taxon>Chordata</taxon>
        <taxon>Craniata</taxon>
        <taxon>Vertebrata</taxon>
        <taxon>Euteleostomi</taxon>
        <taxon>Actinopterygii</taxon>
        <taxon>Neopterygii</taxon>
        <taxon>Teleostei</taxon>
        <taxon>Neoteleostei</taxon>
        <taxon>Acanthomorphata</taxon>
        <taxon>Ovalentaria</taxon>
        <taxon>Atherinomorphae</taxon>
        <taxon>Cyprinodontiformes</taxon>
        <taxon>Poeciliidae</taxon>
        <taxon>Poeciliinae</taxon>
        <taxon>Gambusia</taxon>
    </lineage>
</organism>
<evidence type="ECO:0000313" key="14">
    <source>
        <dbReference type="Proteomes" id="UP000250572"/>
    </source>
</evidence>
<feature type="region of interest" description="Disordered" evidence="12">
    <location>
        <begin position="117"/>
        <end position="191"/>
    </location>
</feature>
<evidence type="ECO:0000256" key="4">
    <source>
        <dbReference type="ARBA" id="ARBA00022490"/>
    </source>
</evidence>
<evidence type="ECO:0000256" key="5">
    <source>
        <dbReference type="ARBA" id="ARBA00022737"/>
    </source>
</evidence>
<evidence type="ECO:0000256" key="6">
    <source>
        <dbReference type="ARBA" id="ARBA00023054"/>
    </source>
</evidence>
<evidence type="ECO:0000256" key="8">
    <source>
        <dbReference type="ARBA" id="ARBA00023306"/>
    </source>
</evidence>
<feature type="region of interest" description="Disordered" evidence="12">
    <location>
        <begin position="586"/>
        <end position="624"/>
    </location>
</feature>
<dbReference type="GO" id="GO:0042462">
    <property type="term" value="P:eye photoreceptor cell development"/>
    <property type="evidence" value="ECO:0007669"/>
    <property type="project" value="TreeGrafter"/>
</dbReference>
<evidence type="ECO:0000256" key="7">
    <source>
        <dbReference type="ARBA" id="ARBA00023212"/>
    </source>
</evidence>
<keyword evidence="6 11" id="KW-0175">Coiled coil</keyword>
<evidence type="ECO:0000256" key="12">
    <source>
        <dbReference type="SAM" id="MobiDB-lite"/>
    </source>
</evidence>